<dbReference type="EMBL" id="KN847535">
    <property type="protein sequence ID" value="KIW06363.1"/>
    <property type="molecule type" value="Genomic_DNA"/>
</dbReference>
<dbReference type="GO" id="GO:0003712">
    <property type="term" value="F:transcription coregulator activity"/>
    <property type="evidence" value="ECO:0007669"/>
    <property type="project" value="InterPro"/>
</dbReference>
<dbReference type="GO" id="GO:0016592">
    <property type="term" value="C:mediator complex"/>
    <property type="evidence" value="ECO:0007669"/>
    <property type="project" value="InterPro"/>
</dbReference>
<evidence type="ECO:0000256" key="5">
    <source>
        <dbReference type="ARBA" id="ARBA00023159"/>
    </source>
</evidence>
<evidence type="ECO:0000256" key="4">
    <source>
        <dbReference type="ARBA" id="ARBA00023015"/>
    </source>
</evidence>
<dbReference type="InterPro" id="IPR038089">
    <property type="entry name" value="Med31_sf"/>
</dbReference>
<dbReference type="VEuPathDB" id="FungiDB:PV09_02822"/>
<dbReference type="Gene3D" id="1.10.10.1340">
    <property type="entry name" value="Mediator of RNA polymerase II, submodule Med31 (Soh1)"/>
    <property type="match status" value="1"/>
</dbReference>
<dbReference type="RefSeq" id="XP_016216230.1">
    <property type="nucleotide sequence ID" value="XM_016355924.1"/>
</dbReference>
<keyword evidence="7 8" id="KW-0539">Nucleus</keyword>
<comment type="similarity">
    <text evidence="2 8">Belongs to the Mediator complex subunit 31 family.</text>
</comment>
<evidence type="ECO:0000313" key="9">
    <source>
        <dbReference type="EMBL" id="KIW06363.1"/>
    </source>
</evidence>
<evidence type="ECO:0000313" key="10">
    <source>
        <dbReference type="Proteomes" id="UP000053259"/>
    </source>
</evidence>
<comment type="subcellular location">
    <subcellularLocation>
        <location evidence="1 8">Nucleus</location>
    </subcellularLocation>
</comment>
<keyword evidence="4 8" id="KW-0805">Transcription regulation</keyword>
<dbReference type="EMBL" id="KN847535">
    <property type="protein sequence ID" value="KIW06361.1"/>
    <property type="molecule type" value="Genomic_DNA"/>
</dbReference>
<comment type="subunit">
    <text evidence="8">Component of the Mediator complex.</text>
</comment>
<evidence type="ECO:0000256" key="3">
    <source>
        <dbReference type="ARBA" id="ARBA00019660"/>
    </source>
</evidence>
<dbReference type="RefSeq" id="XP_016216232.1">
    <property type="nucleotide sequence ID" value="XM_016355926.1"/>
</dbReference>
<keyword evidence="10" id="KW-1185">Reference proteome</keyword>
<dbReference type="EMBL" id="KN847535">
    <property type="protein sequence ID" value="KIW06362.1"/>
    <property type="molecule type" value="Genomic_DNA"/>
</dbReference>
<dbReference type="Pfam" id="PF05669">
    <property type="entry name" value="Med31"/>
    <property type="match status" value="1"/>
</dbReference>
<reference evidence="9 10" key="1">
    <citation type="submission" date="2015-01" db="EMBL/GenBank/DDBJ databases">
        <title>The Genome Sequence of Ochroconis gallopava CBS43764.</title>
        <authorList>
            <consortium name="The Broad Institute Genomics Platform"/>
            <person name="Cuomo C."/>
            <person name="de Hoog S."/>
            <person name="Gorbushina A."/>
            <person name="Stielow B."/>
            <person name="Teixiera M."/>
            <person name="Abouelleil A."/>
            <person name="Chapman S.B."/>
            <person name="Priest M."/>
            <person name="Young S.K."/>
            <person name="Wortman J."/>
            <person name="Nusbaum C."/>
            <person name="Birren B."/>
        </authorList>
    </citation>
    <scope>NUCLEOTIDE SEQUENCE [LARGE SCALE GENOMIC DNA]</scope>
    <source>
        <strain evidence="9 10">CBS 43764</strain>
    </source>
</reference>
<evidence type="ECO:0000256" key="6">
    <source>
        <dbReference type="ARBA" id="ARBA00023163"/>
    </source>
</evidence>
<dbReference type="Proteomes" id="UP000053259">
    <property type="component" value="Unassembled WGS sequence"/>
</dbReference>
<proteinExistence type="inferred from homology"/>
<evidence type="ECO:0000256" key="2">
    <source>
        <dbReference type="ARBA" id="ARBA00006378"/>
    </source>
</evidence>
<dbReference type="GeneID" id="27310795"/>
<sequence length="121" mass="14245">MASGGTEAVSETRPDPEEVDYAGFTRFEIELEFVQCLANPLYLHEIFNRNYFDQEEFINYIRYLQYFKDPKYAKYLFYPGPTLRALELLQLKSFREQLGNINFVMHIIDEWTKAASNGPPT</sequence>
<keyword evidence="6 8" id="KW-0804">Transcription</keyword>
<organism evidence="9 10">
    <name type="scientific">Verruconis gallopava</name>
    <dbReference type="NCBI Taxonomy" id="253628"/>
    <lineage>
        <taxon>Eukaryota</taxon>
        <taxon>Fungi</taxon>
        <taxon>Dikarya</taxon>
        <taxon>Ascomycota</taxon>
        <taxon>Pezizomycotina</taxon>
        <taxon>Dothideomycetes</taxon>
        <taxon>Pleosporomycetidae</taxon>
        <taxon>Venturiales</taxon>
        <taxon>Sympoventuriaceae</taxon>
        <taxon>Verruconis</taxon>
    </lineage>
</organism>
<gene>
    <name evidence="9" type="ORF">PV09_02822</name>
</gene>
<keyword evidence="5 8" id="KW-0010">Activator</keyword>
<dbReference type="PANTHER" id="PTHR13186">
    <property type="entry name" value="MEDIATOR OF RNA POLYMERASE II TRANSCRIPTION SUBUNIT 31"/>
    <property type="match status" value="1"/>
</dbReference>
<evidence type="ECO:0000256" key="7">
    <source>
        <dbReference type="ARBA" id="ARBA00023242"/>
    </source>
</evidence>
<evidence type="ECO:0000256" key="1">
    <source>
        <dbReference type="ARBA" id="ARBA00004123"/>
    </source>
</evidence>
<dbReference type="HOGENOM" id="CLU_071681_4_1_1"/>
<protein>
    <recommendedName>
        <fullName evidence="3 8">Mediator of RNA polymerase II transcription subunit 31</fullName>
    </recommendedName>
</protein>
<dbReference type="AlphaFoldDB" id="A0A0D2AHG5"/>
<dbReference type="GO" id="GO:0006355">
    <property type="term" value="P:regulation of DNA-templated transcription"/>
    <property type="evidence" value="ECO:0007669"/>
    <property type="project" value="InterPro"/>
</dbReference>
<name>A0A0D2AHG5_9PEZI</name>
<dbReference type="InterPro" id="IPR008831">
    <property type="entry name" value="Mediator_Med31"/>
</dbReference>
<evidence type="ECO:0000256" key="8">
    <source>
        <dbReference type="RuleBase" id="RU364129"/>
    </source>
</evidence>
<accession>A0A0D2AHG5</accession>
<comment type="function">
    <text evidence="8">Component of the Mediator complex, a coactivator involved in the regulated transcription of nearly all RNA polymerase II-dependent genes. Mediator functions as a bridge to convey information from gene-specific regulatory proteins to the basal RNA polymerase II transcription machinery. Mediator is recruited to promoters by direct interactions with regulatory proteins and serves as a scaffold for the assembly of a functional preinitiation complex with RNA polymerase II and the general transcription factors.</text>
</comment>
<dbReference type="RefSeq" id="XP_016216231.1">
    <property type="nucleotide sequence ID" value="XM_016355925.1"/>
</dbReference>
<dbReference type="OrthoDB" id="10257739at2759"/>
<dbReference type="STRING" id="253628.A0A0D2AHG5"/>